<evidence type="ECO:0000256" key="1">
    <source>
        <dbReference type="SAM" id="MobiDB-lite"/>
    </source>
</evidence>
<feature type="domain" description="Type VI secretion system IcmF C-terminal" evidence="2">
    <location>
        <begin position="1068"/>
        <end position="1171"/>
    </location>
</feature>
<evidence type="ECO:0000313" key="5">
    <source>
        <dbReference type="EMBL" id="MEL1265707.1"/>
    </source>
</evidence>
<proteinExistence type="predicted"/>
<dbReference type="NCBIfam" id="TIGR03348">
    <property type="entry name" value="VI_IcmF"/>
    <property type="match status" value="1"/>
</dbReference>
<dbReference type="CDD" id="cd00882">
    <property type="entry name" value="Ras_like_GTPase"/>
    <property type="match status" value="1"/>
</dbReference>
<comment type="caution">
    <text evidence="5">The sequence shown here is derived from an EMBL/GenBank/DDBJ whole genome shotgun (WGS) entry which is preliminary data.</text>
</comment>
<evidence type="ECO:0000259" key="4">
    <source>
        <dbReference type="Pfam" id="PF14331"/>
    </source>
</evidence>
<dbReference type="Pfam" id="PF06744">
    <property type="entry name" value="IcmF_C"/>
    <property type="match status" value="1"/>
</dbReference>
<organism evidence="5 6">
    <name type="scientific">Pseudoxanthomonas putridarboris</name>
    <dbReference type="NCBI Taxonomy" id="752605"/>
    <lineage>
        <taxon>Bacteria</taxon>
        <taxon>Pseudomonadati</taxon>
        <taxon>Pseudomonadota</taxon>
        <taxon>Gammaproteobacteria</taxon>
        <taxon>Lysobacterales</taxon>
        <taxon>Lysobacteraceae</taxon>
        <taxon>Pseudoxanthomonas</taxon>
    </lineage>
</organism>
<name>A0ABU9J385_9GAMM</name>
<feature type="domain" description="IcmF-related" evidence="3">
    <location>
        <begin position="507"/>
        <end position="807"/>
    </location>
</feature>
<dbReference type="RefSeq" id="WP_341726881.1">
    <property type="nucleotide sequence ID" value="NZ_JBBWWT010000008.1"/>
</dbReference>
<evidence type="ECO:0000259" key="2">
    <source>
        <dbReference type="Pfam" id="PF06744"/>
    </source>
</evidence>
<dbReference type="InterPro" id="IPR010623">
    <property type="entry name" value="IcmF_C"/>
</dbReference>
<dbReference type="InterPro" id="IPR025743">
    <property type="entry name" value="TssM1_N"/>
</dbReference>
<feature type="region of interest" description="Disordered" evidence="1">
    <location>
        <begin position="850"/>
        <end position="872"/>
    </location>
</feature>
<gene>
    <name evidence="5" type="primary">tssM</name>
    <name evidence="5" type="ORF">AAD027_15235</name>
</gene>
<dbReference type="Pfam" id="PF06761">
    <property type="entry name" value="IcmF-related"/>
    <property type="match status" value="1"/>
</dbReference>
<dbReference type="PANTHER" id="PTHR36153">
    <property type="entry name" value="INNER MEMBRANE PROTEIN-RELATED"/>
    <property type="match status" value="1"/>
</dbReference>
<dbReference type="InterPro" id="IPR027417">
    <property type="entry name" value="P-loop_NTPase"/>
</dbReference>
<feature type="domain" description="Type VI secretion system component TssM1 N-terminal" evidence="4">
    <location>
        <begin position="197"/>
        <end position="452"/>
    </location>
</feature>
<dbReference type="PANTHER" id="PTHR36153:SF1">
    <property type="entry name" value="TYPE VI SECRETION SYSTEM COMPONENT TSSM1"/>
    <property type="match status" value="1"/>
</dbReference>
<dbReference type="InterPro" id="IPR017731">
    <property type="entry name" value="TssM1-like"/>
</dbReference>
<dbReference type="InterPro" id="IPR053156">
    <property type="entry name" value="T6SS_TssM-like"/>
</dbReference>
<dbReference type="Proteomes" id="UP001459204">
    <property type="component" value="Unassembled WGS sequence"/>
</dbReference>
<keyword evidence="6" id="KW-1185">Reference proteome</keyword>
<dbReference type="Pfam" id="PF14331">
    <property type="entry name" value="IcmF-related_N"/>
    <property type="match status" value="1"/>
</dbReference>
<protein>
    <submittedName>
        <fullName evidence="5">Type VI secretion system membrane subunit TssM</fullName>
    </submittedName>
</protein>
<dbReference type="InterPro" id="IPR009612">
    <property type="entry name" value="IcmF-rel"/>
</dbReference>
<evidence type="ECO:0000313" key="6">
    <source>
        <dbReference type="Proteomes" id="UP001459204"/>
    </source>
</evidence>
<dbReference type="SUPFAM" id="SSF52540">
    <property type="entry name" value="P-loop containing nucleoside triphosphate hydrolases"/>
    <property type="match status" value="1"/>
</dbReference>
<dbReference type="EMBL" id="JBBWWT010000008">
    <property type="protein sequence ID" value="MEL1265707.1"/>
    <property type="molecule type" value="Genomic_DNA"/>
</dbReference>
<reference evidence="5 6" key="1">
    <citation type="submission" date="2024-04" db="EMBL/GenBank/DDBJ databases">
        <title>Draft genome sequence of Pseudoxanthomonas putridarboris WD12.</title>
        <authorList>
            <person name="Oh J."/>
        </authorList>
    </citation>
    <scope>NUCLEOTIDE SEQUENCE [LARGE SCALE GENOMIC DNA]</scope>
    <source>
        <strain evidence="5 6">WD12</strain>
    </source>
</reference>
<evidence type="ECO:0000259" key="3">
    <source>
        <dbReference type="Pfam" id="PF06761"/>
    </source>
</evidence>
<accession>A0ABU9J385</accession>
<dbReference type="Gene3D" id="3.40.50.300">
    <property type="entry name" value="P-loop containing nucleotide triphosphate hydrolases"/>
    <property type="match status" value="1"/>
</dbReference>
<sequence length="1189" mass="129767">MDKLFALFKSREFLALAGLLLLAALIWLGGPYLGIGDAQPLASPAPRLALILLAVTLWLACRQVRQWRASAKARRMAGELGGQDARLAESDTDARTAAERRQLQQRFQEAMDVLRKTRRGGRDLYALPWYAVIGSPGSGKSTLLQHSGLEFSLLDRFGKRSLGGVGGTRNCDWWFTDEAVFLDTAGRYTTQDSDAMADASAWEAFLGLLRKYRRRRPLNGVIVTVSITDLLTLDHDGRRQHARTVRQRLEELELRLRIGIPVYLVFTKCDLVAGFGEFFDDLDARQRGQVWGMSFPAERTIDGGAADLFGAEFDLLLERLDARVIDRLHAERDPARRAAVLSFPMQLRMLREAAAQFVEGAFARDAYAKPVLLRGAYFTSGTQEGTPIDRLLTAVARIFGIDASRAHVRRTQRRTYFVERLLKDVLFPESGFVGTSPALERRKLALQTASHAGIAALTVLLMFGLASSHARNRDYTLQVREALRAYPDPAPQAGARTIQAHFAEVLRRLDALAQVRGAAQAHRRDGVPLSMRFGLYQGGALGREVEDAYQRELNGILLPGVAAGFREGLNEAANDPQMLYYFLKGYLMLGEPAHRDAEELAILARTQWQRIFPDDPSLQDALDTHFQALLAGRQAPRALPLDTGRVEQARATLRTADLSTLVYGGLKLAGPDAGAAPVRLDRTLGLLGDVFHRKSGTPLSQPLPALFTRPAFAAQIDQGIEQAVQRFLRDDWVFGAGHVDVLERSRLSQQVLALYQRDYIQAWDGLMNDLQLRPVGNLQEASTVAAKLAGPSSPLKALLDLLRENTRDLLREPPAEAAGAGDGVAAAVEAKVRQEATRRSSALARLLQASADGTAGEDMPSEGTLNQARRAPDAPIGDHFAELNRLTEGAPGATPLDRTLATLDQLSRTLLTVGDFGDASGRPDPALLIARQQAEQLPPPVSDWIAALTGKSQALAARSASNALEDGFRQIAGGDCALFVQGRYPFSPDSPAEIPLQNFAELFGNGGRFDAFFKQALSGRVDTGRAQWQWKADSGSAQGPAALLAQAQIADGIRQAYFRGGNQPEVAFTLLAPQLGAGIGRLLIEVDGQQYDYRPGGAPSMAMTWPGPQPGLTRISAWDAGGSALPIREYPGEWGFFRALRAAGLKRQTDLRYAAGFDFGPSAATVVVQAASLKHPFMDTQVRRFRCPS</sequence>